<dbReference type="RefSeq" id="WP_314801081.1">
    <property type="nucleotide sequence ID" value="NZ_CP130319.1"/>
</dbReference>
<sequence>MIRKISQVLVMLMLLSVVLSVPAWGAADKGTDAPSSVTYEMKEIAVQYAAEFTAYPVDSLGKPTVSKSVYEAVYSDEPRPLQVLYGVVKLTNVLGYSFNEEFISVTDGVYTARGLSNGGSRIYNEFNQVKGQKTEFVTGKKLAGSSVVKDYSDGWKTVQLARTWDDYGNPIGFTIRFDGTFQPESDPFFQKLKDTAFVVDLSTLRHKGGSQAVQP</sequence>
<dbReference type="AlphaFoldDB" id="A0AA96LPH6"/>
<dbReference type="EMBL" id="CP130319">
    <property type="protein sequence ID" value="WNR44911.1"/>
    <property type="molecule type" value="Genomic_DNA"/>
</dbReference>
<gene>
    <name evidence="2" type="ORF">MJB10_01805</name>
</gene>
<reference evidence="2" key="1">
    <citation type="submission" date="2022-02" db="EMBL/GenBank/DDBJ databases">
        <title>Paenibacillus sp. MBLB1832 Whole Genome Shotgun Sequencing.</title>
        <authorList>
            <person name="Hwang C.Y."/>
            <person name="Cho E.-S."/>
            <person name="Seo M.-J."/>
        </authorList>
    </citation>
    <scope>NUCLEOTIDE SEQUENCE</scope>
    <source>
        <strain evidence="2">MBLB1832</strain>
    </source>
</reference>
<keyword evidence="3" id="KW-1185">Reference proteome</keyword>
<protein>
    <submittedName>
        <fullName evidence="2">Uncharacterized protein</fullName>
    </submittedName>
</protein>
<keyword evidence="1" id="KW-0732">Signal</keyword>
<feature type="chain" id="PRO_5041654298" evidence="1">
    <location>
        <begin position="26"/>
        <end position="215"/>
    </location>
</feature>
<feature type="signal peptide" evidence="1">
    <location>
        <begin position="1"/>
        <end position="25"/>
    </location>
</feature>
<accession>A0AA96LPH6</accession>
<name>A0AA96LPH6_9BACL</name>
<dbReference type="KEGG" id="proo:MJB10_01805"/>
<organism evidence="2 3">
    <name type="scientific">Paenibacillus roseopurpureus</name>
    <dbReference type="NCBI Taxonomy" id="2918901"/>
    <lineage>
        <taxon>Bacteria</taxon>
        <taxon>Bacillati</taxon>
        <taxon>Bacillota</taxon>
        <taxon>Bacilli</taxon>
        <taxon>Bacillales</taxon>
        <taxon>Paenibacillaceae</taxon>
        <taxon>Paenibacillus</taxon>
    </lineage>
</organism>
<evidence type="ECO:0000256" key="1">
    <source>
        <dbReference type="SAM" id="SignalP"/>
    </source>
</evidence>
<evidence type="ECO:0000313" key="3">
    <source>
        <dbReference type="Proteomes" id="UP001304650"/>
    </source>
</evidence>
<proteinExistence type="predicted"/>
<evidence type="ECO:0000313" key="2">
    <source>
        <dbReference type="EMBL" id="WNR44911.1"/>
    </source>
</evidence>
<dbReference type="Proteomes" id="UP001304650">
    <property type="component" value="Chromosome"/>
</dbReference>